<proteinExistence type="predicted"/>
<accession>A0ABR1PSA8</accession>
<dbReference type="GeneID" id="92084466"/>
<keyword evidence="2" id="KW-1185">Reference proteome</keyword>
<dbReference type="Proteomes" id="UP001391051">
    <property type="component" value="Unassembled WGS sequence"/>
</dbReference>
<comment type="caution">
    <text evidence="1">The sequence shown here is derived from an EMBL/GenBank/DDBJ whole genome shotgun (WGS) entry which is preliminary data.</text>
</comment>
<evidence type="ECO:0000313" key="2">
    <source>
        <dbReference type="Proteomes" id="UP001391051"/>
    </source>
</evidence>
<organism evidence="1 2">
    <name type="scientific">Apiospora aurea</name>
    <dbReference type="NCBI Taxonomy" id="335848"/>
    <lineage>
        <taxon>Eukaryota</taxon>
        <taxon>Fungi</taxon>
        <taxon>Dikarya</taxon>
        <taxon>Ascomycota</taxon>
        <taxon>Pezizomycotina</taxon>
        <taxon>Sordariomycetes</taxon>
        <taxon>Xylariomycetidae</taxon>
        <taxon>Amphisphaeriales</taxon>
        <taxon>Apiosporaceae</taxon>
        <taxon>Apiospora</taxon>
    </lineage>
</organism>
<dbReference type="RefSeq" id="XP_066692493.1">
    <property type="nucleotide sequence ID" value="XM_066851404.1"/>
</dbReference>
<protein>
    <submittedName>
        <fullName evidence="1">Uncharacterized protein</fullName>
    </submittedName>
</protein>
<name>A0ABR1PSA8_9PEZI</name>
<reference evidence="1 2" key="1">
    <citation type="submission" date="2023-01" db="EMBL/GenBank/DDBJ databases">
        <title>Analysis of 21 Apiospora genomes using comparative genomics revels a genus with tremendous synthesis potential of carbohydrate active enzymes and secondary metabolites.</title>
        <authorList>
            <person name="Sorensen T."/>
        </authorList>
    </citation>
    <scope>NUCLEOTIDE SEQUENCE [LARGE SCALE GENOMIC DNA]</scope>
    <source>
        <strain evidence="1 2">CBS 24483</strain>
    </source>
</reference>
<sequence length="268" mass="30356">MLTNRFTTYLPQIFEDACMASNTFQLEAAKLALEEHGFLQLQDSEIGEHIRTFQSRGFPYGTILALELLTEHVIFDPVSNDIILLMAHLTVFKRVRDILKTFSPDFVLAHSLRYTAKPQRFFRFSSGGPNTPLLIVAHQWAKGSRVDYWIGSHKVALPVLATHLDRDQRKVKEPLLENTKNALVEAGCKPQPFYFPEGGLIIADARVAFEHTEGYEFANVFFPRDLLPPIPMSIPYSPEMADKVRSMKDKSGTIGINFELSKPTDLTD</sequence>
<evidence type="ECO:0000313" key="1">
    <source>
        <dbReference type="EMBL" id="KAK7936744.1"/>
    </source>
</evidence>
<dbReference type="EMBL" id="JAQQWE010000011">
    <property type="protein sequence ID" value="KAK7936744.1"/>
    <property type="molecule type" value="Genomic_DNA"/>
</dbReference>
<gene>
    <name evidence="1" type="ORF">PG986_015182</name>
</gene>